<evidence type="ECO:0000313" key="2">
    <source>
        <dbReference type="Proteomes" id="UP000193648"/>
    </source>
</evidence>
<dbReference type="InParanoid" id="A0A1Y2GAC9"/>
<keyword evidence="2" id="KW-1185">Reference proteome</keyword>
<dbReference type="AlphaFoldDB" id="A0A1Y2GAC9"/>
<comment type="caution">
    <text evidence="1">The sequence shown here is derived from an EMBL/GenBank/DDBJ whole genome shotgun (WGS) entry which is preliminary data.</text>
</comment>
<reference evidence="1 2" key="1">
    <citation type="submission" date="2016-07" db="EMBL/GenBank/DDBJ databases">
        <title>Pervasive Adenine N6-methylation of Active Genes in Fungi.</title>
        <authorList>
            <consortium name="DOE Joint Genome Institute"/>
            <person name="Mondo S.J."/>
            <person name="Dannebaum R.O."/>
            <person name="Kuo R.C."/>
            <person name="Labutti K."/>
            <person name="Haridas S."/>
            <person name="Kuo A."/>
            <person name="Salamov A."/>
            <person name="Ahrendt S.R."/>
            <person name="Lipzen A."/>
            <person name="Sullivan W."/>
            <person name="Andreopoulos W.B."/>
            <person name="Clum A."/>
            <person name="Lindquist E."/>
            <person name="Daum C."/>
            <person name="Ramamoorthy G.K."/>
            <person name="Gryganskyi A."/>
            <person name="Culley D."/>
            <person name="Magnuson J.K."/>
            <person name="James T.Y."/>
            <person name="O'Malley M.A."/>
            <person name="Stajich J.E."/>
            <person name="Spatafora J.W."/>
            <person name="Visel A."/>
            <person name="Grigoriev I.V."/>
        </authorList>
    </citation>
    <scope>NUCLEOTIDE SEQUENCE [LARGE SCALE GENOMIC DNA]</scope>
    <source>
        <strain evidence="1 2">NRRL 3116</strain>
    </source>
</reference>
<evidence type="ECO:0000313" key="1">
    <source>
        <dbReference type="EMBL" id="ORZ05504.1"/>
    </source>
</evidence>
<name>A0A1Y2GAC9_9FUNG</name>
<accession>A0A1Y2GAC9</accession>
<dbReference type="Proteomes" id="UP000193648">
    <property type="component" value="Unassembled WGS sequence"/>
</dbReference>
<protein>
    <submittedName>
        <fullName evidence="1">Uncharacterized protein</fullName>
    </submittedName>
</protein>
<sequence length="95" mass="10761">MFLDAKDEAIQAEKTSTAAEAASTNVSQPQMVQVYLIRKHYETDSEYHRAASALKLLRETVQQRETVKGKVEQPKAKSQHLQGELALQKKIVEHK</sequence>
<proteinExistence type="predicted"/>
<gene>
    <name evidence="1" type="ORF">BCR41DRAFT_400516</name>
</gene>
<dbReference type="EMBL" id="MCFF01000050">
    <property type="protein sequence ID" value="ORZ05504.1"/>
    <property type="molecule type" value="Genomic_DNA"/>
</dbReference>
<dbReference type="RefSeq" id="XP_021877078.1">
    <property type="nucleotide sequence ID" value="XM_022029146.1"/>
</dbReference>
<dbReference type="GeneID" id="33570989"/>
<organism evidence="1 2">
    <name type="scientific">Lobosporangium transversale</name>
    <dbReference type="NCBI Taxonomy" id="64571"/>
    <lineage>
        <taxon>Eukaryota</taxon>
        <taxon>Fungi</taxon>
        <taxon>Fungi incertae sedis</taxon>
        <taxon>Mucoromycota</taxon>
        <taxon>Mortierellomycotina</taxon>
        <taxon>Mortierellomycetes</taxon>
        <taxon>Mortierellales</taxon>
        <taxon>Mortierellaceae</taxon>
        <taxon>Lobosporangium</taxon>
    </lineage>
</organism>